<evidence type="ECO:0000256" key="2">
    <source>
        <dbReference type="PROSITE-ProRule" id="PRU00076"/>
    </source>
</evidence>
<feature type="compositionally biased region" description="Basic and acidic residues" evidence="3">
    <location>
        <begin position="579"/>
        <end position="590"/>
    </location>
</feature>
<dbReference type="PROSITE" id="PS51220">
    <property type="entry name" value="NIDO"/>
    <property type="match status" value="1"/>
</dbReference>
<dbReference type="GO" id="GO:0008270">
    <property type="term" value="F:zinc ion binding"/>
    <property type="evidence" value="ECO:0007669"/>
    <property type="project" value="InterPro"/>
</dbReference>
<dbReference type="InterPro" id="IPR001881">
    <property type="entry name" value="EGF-like_Ca-bd_dom"/>
</dbReference>
<evidence type="ECO:0000256" key="4">
    <source>
        <dbReference type="SAM" id="SignalP"/>
    </source>
</evidence>
<dbReference type="InterPro" id="IPR001878">
    <property type="entry name" value="Znf_CCHC"/>
</dbReference>
<feature type="compositionally biased region" description="Basic residues" evidence="3">
    <location>
        <begin position="523"/>
        <end position="539"/>
    </location>
</feature>
<dbReference type="PROSITE" id="PS00022">
    <property type="entry name" value="EGF_1"/>
    <property type="match status" value="1"/>
</dbReference>
<dbReference type="Pfam" id="PF00008">
    <property type="entry name" value="EGF"/>
    <property type="match status" value="1"/>
</dbReference>
<proteinExistence type="predicted"/>
<dbReference type="GO" id="GO:0007160">
    <property type="term" value="P:cell-matrix adhesion"/>
    <property type="evidence" value="ECO:0007669"/>
    <property type="project" value="InterPro"/>
</dbReference>
<dbReference type="SMART" id="SM00343">
    <property type="entry name" value="ZnF_C2HC"/>
    <property type="match status" value="3"/>
</dbReference>
<dbReference type="SUPFAM" id="SSF57756">
    <property type="entry name" value="Retrovirus zinc finger-like domains"/>
    <property type="match status" value="1"/>
</dbReference>
<feature type="domain" description="NIDO" evidence="6">
    <location>
        <begin position="97"/>
        <end position="253"/>
    </location>
</feature>
<protein>
    <submittedName>
        <fullName evidence="7">Sushi, nidogen and EGF-like domain-containing protein 1</fullName>
    </submittedName>
</protein>
<dbReference type="AlphaFoldDB" id="A0A8S3S097"/>
<feature type="chain" id="PRO_5035910711" evidence="4">
    <location>
        <begin position="20"/>
        <end position="590"/>
    </location>
</feature>
<sequence length="590" mass="66330">MELARVWFVLVALLKAFMSIPLSMFYPYGTPSHDTPLPQNDDGSSSEIHINSSFPFFNISHRSLFVNTNGDLTFLSSLSSYTPSPFPYQQNSQIVAIYWGDIDTTNGGDVWYRETQDSVFLQKASTEIHSSFPRQSGFNASWAFVTTWSNVAFFGADTIGKRRRCTFQCVLVTDGEHSFVILNYYKVQWTTGTSNSGDASTGLGGTPAQVGFDAGDGIHYYAVPSSRTPDIINITHMSNVGIPGKYIFRVDLAFLEQSSLNECDGKVCLHDGTCQDSVGLSTWRCNCLSGFTGKLCETGKKCLPMVLYVRKKLIQTYARNPMVANNENPSNIWVRVKNIPCSADDGQIQRALEEKNCIVHKINRERLRVDGRLTNCQTGDRFAICDPIPTPLPKTLLIGKYRAIVLHKGQEDTQKTVKCNKCLQEGHKLFECPNDWVCRTCGGSGHKSNYCTTCPNDWLCQTCGKSGHTAQYYLSNSKNRFTFNKQIHVVSETVEKQDSNNQNNQSKENPKASDTNSTDEKRQVRKAKRQKAKKDKQHRSSGDQQSMDHFLKEAFRTPSQKPNDETRTRNKQNATTPTDELHAREEPVKN</sequence>
<keyword evidence="1 2" id="KW-1015">Disulfide bond</keyword>
<dbReference type="SMART" id="SM00179">
    <property type="entry name" value="EGF_CA"/>
    <property type="match status" value="1"/>
</dbReference>
<name>A0A8S3S097_MYTED</name>
<dbReference type="GO" id="GO:0003676">
    <property type="term" value="F:nucleic acid binding"/>
    <property type="evidence" value="ECO:0007669"/>
    <property type="project" value="InterPro"/>
</dbReference>
<dbReference type="InterPro" id="IPR036875">
    <property type="entry name" value="Znf_CCHC_sf"/>
</dbReference>
<dbReference type="Proteomes" id="UP000683360">
    <property type="component" value="Unassembled WGS sequence"/>
</dbReference>
<dbReference type="PROSITE" id="PS01186">
    <property type="entry name" value="EGF_2"/>
    <property type="match status" value="1"/>
</dbReference>
<organism evidence="7 8">
    <name type="scientific">Mytilus edulis</name>
    <name type="common">Blue mussel</name>
    <dbReference type="NCBI Taxonomy" id="6550"/>
    <lineage>
        <taxon>Eukaryota</taxon>
        <taxon>Metazoa</taxon>
        <taxon>Spiralia</taxon>
        <taxon>Lophotrochozoa</taxon>
        <taxon>Mollusca</taxon>
        <taxon>Bivalvia</taxon>
        <taxon>Autobranchia</taxon>
        <taxon>Pteriomorphia</taxon>
        <taxon>Mytilida</taxon>
        <taxon>Mytiloidea</taxon>
        <taxon>Mytilidae</taxon>
        <taxon>Mytilinae</taxon>
        <taxon>Mytilus</taxon>
    </lineage>
</organism>
<dbReference type="SUPFAM" id="SSF57196">
    <property type="entry name" value="EGF/Laminin"/>
    <property type="match status" value="1"/>
</dbReference>
<feature type="region of interest" description="Disordered" evidence="3">
    <location>
        <begin position="494"/>
        <end position="590"/>
    </location>
</feature>
<dbReference type="EMBL" id="CAJPWZ010001439">
    <property type="protein sequence ID" value="CAG2215278.1"/>
    <property type="molecule type" value="Genomic_DNA"/>
</dbReference>
<dbReference type="Gene3D" id="4.10.60.10">
    <property type="entry name" value="Zinc finger, CCHC-type"/>
    <property type="match status" value="1"/>
</dbReference>
<dbReference type="InterPro" id="IPR000742">
    <property type="entry name" value="EGF"/>
</dbReference>
<dbReference type="OrthoDB" id="6236007at2759"/>
<keyword evidence="8" id="KW-1185">Reference proteome</keyword>
<keyword evidence="4" id="KW-0732">Signal</keyword>
<reference evidence="7" key="1">
    <citation type="submission" date="2021-03" db="EMBL/GenBank/DDBJ databases">
        <authorList>
            <person name="Bekaert M."/>
        </authorList>
    </citation>
    <scope>NUCLEOTIDE SEQUENCE</scope>
</reference>
<dbReference type="SMART" id="SM00539">
    <property type="entry name" value="NIDO"/>
    <property type="match status" value="1"/>
</dbReference>
<evidence type="ECO:0000313" key="8">
    <source>
        <dbReference type="Proteomes" id="UP000683360"/>
    </source>
</evidence>
<dbReference type="Gene3D" id="2.10.25.10">
    <property type="entry name" value="Laminin"/>
    <property type="match status" value="1"/>
</dbReference>
<dbReference type="InterPro" id="IPR051495">
    <property type="entry name" value="Epithelial_Barrier/Signaling"/>
</dbReference>
<dbReference type="GO" id="GO:0005509">
    <property type="term" value="F:calcium ion binding"/>
    <property type="evidence" value="ECO:0007669"/>
    <property type="project" value="InterPro"/>
</dbReference>
<feature type="domain" description="EGF-like" evidence="5">
    <location>
        <begin position="259"/>
        <end position="297"/>
    </location>
</feature>
<feature type="signal peptide" evidence="4">
    <location>
        <begin position="1"/>
        <end position="19"/>
    </location>
</feature>
<dbReference type="PANTHER" id="PTHR13802:SF59">
    <property type="entry name" value="SUSHI DOMAIN-CONTAINING PROTEIN 2"/>
    <property type="match status" value="1"/>
</dbReference>
<evidence type="ECO:0000259" key="5">
    <source>
        <dbReference type="PROSITE" id="PS50026"/>
    </source>
</evidence>
<keyword evidence="2" id="KW-0245">EGF-like domain</keyword>
<evidence type="ECO:0000256" key="3">
    <source>
        <dbReference type="SAM" id="MobiDB-lite"/>
    </source>
</evidence>
<accession>A0A8S3S097</accession>
<comment type="caution">
    <text evidence="2">Lacks conserved residue(s) required for the propagation of feature annotation.</text>
</comment>
<comment type="caution">
    <text evidence="7">The sequence shown here is derived from an EMBL/GenBank/DDBJ whole genome shotgun (WGS) entry which is preliminary data.</text>
</comment>
<evidence type="ECO:0000259" key="6">
    <source>
        <dbReference type="PROSITE" id="PS51220"/>
    </source>
</evidence>
<dbReference type="InterPro" id="IPR003886">
    <property type="entry name" value="NIDO_dom"/>
</dbReference>
<feature type="disulfide bond" evidence="2">
    <location>
        <begin position="287"/>
        <end position="296"/>
    </location>
</feature>
<feature type="disulfide bond" evidence="2">
    <location>
        <begin position="268"/>
        <end position="285"/>
    </location>
</feature>
<evidence type="ECO:0000313" key="7">
    <source>
        <dbReference type="EMBL" id="CAG2215278.1"/>
    </source>
</evidence>
<gene>
    <name evidence="7" type="ORF">MEDL_29071</name>
</gene>
<dbReference type="SMART" id="SM00181">
    <property type="entry name" value="EGF"/>
    <property type="match status" value="2"/>
</dbReference>
<dbReference type="PANTHER" id="PTHR13802">
    <property type="entry name" value="MUCIN 4-RELATED"/>
    <property type="match status" value="1"/>
</dbReference>
<dbReference type="PROSITE" id="PS50026">
    <property type="entry name" value="EGF_3"/>
    <property type="match status" value="1"/>
</dbReference>
<evidence type="ECO:0000256" key="1">
    <source>
        <dbReference type="ARBA" id="ARBA00023157"/>
    </source>
</evidence>
<dbReference type="Pfam" id="PF06119">
    <property type="entry name" value="NIDO"/>
    <property type="match status" value="1"/>
</dbReference>
<dbReference type="CDD" id="cd00054">
    <property type="entry name" value="EGF_CA"/>
    <property type="match status" value="1"/>
</dbReference>